<evidence type="ECO:0000313" key="3">
    <source>
        <dbReference type="Proteomes" id="UP000249377"/>
    </source>
</evidence>
<dbReference type="SUPFAM" id="SSF47413">
    <property type="entry name" value="lambda repressor-like DNA-binding domains"/>
    <property type="match status" value="1"/>
</dbReference>
<sequence>MAVADRIDTILQERGLSRRQLAIKAGIPPSSLQSALERGHNITLDMLQKIADALGVPVFLLYDVDIFVEEVTDFAKTLVQMYSVLNVIVENPGTPEDTRKQIKEILPEKEKFTGQVTTLSMMSRKSVDIPPAFASDDVKAIFELLGQLNSKGQERAIAQIQDLAKVPDYQKETSPK</sequence>
<dbReference type="InterPro" id="IPR010982">
    <property type="entry name" value="Lambda_DNA-bd_dom_sf"/>
</dbReference>
<dbReference type="Gene3D" id="1.10.260.40">
    <property type="entry name" value="lambda repressor-like DNA-binding domains"/>
    <property type="match status" value="1"/>
</dbReference>
<accession>A0A328UI03</accession>
<dbReference type="SMART" id="SM00530">
    <property type="entry name" value="HTH_XRE"/>
    <property type="match status" value="1"/>
</dbReference>
<dbReference type="InterPro" id="IPR001387">
    <property type="entry name" value="Cro/C1-type_HTH"/>
</dbReference>
<protein>
    <recommendedName>
        <fullName evidence="1">HTH cro/C1-type domain-containing protein</fullName>
    </recommendedName>
</protein>
<comment type="caution">
    <text evidence="2">The sequence shown here is derived from an EMBL/GenBank/DDBJ whole genome shotgun (WGS) entry which is preliminary data.</text>
</comment>
<dbReference type="Pfam" id="PF01381">
    <property type="entry name" value="HTH_3"/>
    <property type="match status" value="1"/>
</dbReference>
<dbReference type="RefSeq" id="WP_112332307.1">
    <property type="nucleotide sequence ID" value="NZ_QLYR01000002.1"/>
</dbReference>
<organism evidence="2 3">
    <name type="scientific">Hydrogeniiclostridium mannosilyticum</name>
    <dbReference type="NCBI Taxonomy" id="2764322"/>
    <lineage>
        <taxon>Bacteria</taxon>
        <taxon>Bacillati</taxon>
        <taxon>Bacillota</taxon>
        <taxon>Clostridia</taxon>
        <taxon>Eubacteriales</taxon>
        <taxon>Acutalibacteraceae</taxon>
        <taxon>Hydrogeniiclostridium</taxon>
    </lineage>
</organism>
<dbReference type="CDD" id="cd00093">
    <property type="entry name" value="HTH_XRE"/>
    <property type="match status" value="1"/>
</dbReference>
<dbReference type="EMBL" id="QLYR01000002">
    <property type="protein sequence ID" value="RAQ29890.1"/>
    <property type="molecule type" value="Genomic_DNA"/>
</dbReference>
<dbReference type="Proteomes" id="UP000249377">
    <property type="component" value="Unassembled WGS sequence"/>
</dbReference>
<gene>
    <name evidence="2" type="ORF">DPQ25_06285</name>
</gene>
<proteinExistence type="predicted"/>
<name>A0A328UI03_9FIRM</name>
<dbReference type="AlphaFoldDB" id="A0A328UI03"/>
<evidence type="ECO:0000313" key="2">
    <source>
        <dbReference type="EMBL" id="RAQ29890.1"/>
    </source>
</evidence>
<evidence type="ECO:0000259" key="1">
    <source>
        <dbReference type="PROSITE" id="PS50943"/>
    </source>
</evidence>
<feature type="domain" description="HTH cro/C1-type" evidence="1">
    <location>
        <begin position="7"/>
        <end position="60"/>
    </location>
</feature>
<dbReference type="GO" id="GO:0003677">
    <property type="term" value="F:DNA binding"/>
    <property type="evidence" value="ECO:0007669"/>
    <property type="project" value="InterPro"/>
</dbReference>
<dbReference type="PROSITE" id="PS50943">
    <property type="entry name" value="HTH_CROC1"/>
    <property type="match status" value="1"/>
</dbReference>
<reference evidence="2 3" key="1">
    <citation type="submission" date="2018-06" db="EMBL/GenBank/DDBJ databases">
        <title>Noncontiguous genome sequence of Ruminococcaceae bacterium ASD2818.</title>
        <authorList>
            <person name="Chaplin A.V."/>
            <person name="Sokolova S.R."/>
            <person name="Kochetkova T.O."/>
            <person name="Goltsov A.Y."/>
            <person name="Trofimov D.Y."/>
            <person name="Efimov B.A."/>
        </authorList>
    </citation>
    <scope>NUCLEOTIDE SEQUENCE [LARGE SCALE GENOMIC DNA]</scope>
    <source>
        <strain evidence="2 3">ASD2818</strain>
    </source>
</reference>
<keyword evidence="3" id="KW-1185">Reference proteome</keyword>